<evidence type="ECO:0000256" key="1">
    <source>
        <dbReference type="ARBA" id="ARBA00010638"/>
    </source>
</evidence>
<evidence type="ECO:0000256" key="4">
    <source>
        <dbReference type="PIRSR" id="PIRSR006806-1"/>
    </source>
</evidence>
<dbReference type="GO" id="GO:0009396">
    <property type="term" value="P:folic acid-containing compound biosynthetic process"/>
    <property type="evidence" value="ECO:0007669"/>
    <property type="project" value="TreeGrafter"/>
</dbReference>
<dbReference type="PIRSF" id="PIRSF006806">
    <property type="entry name" value="FTHF_cligase"/>
    <property type="match status" value="1"/>
</dbReference>
<dbReference type="Gene3D" id="3.40.50.10420">
    <property type="entry name" value="NagB/RpiA/CoA transferase-like"/>
    <property type="match status" value="1"/>
</dbReference>
<feature type="compositionally biased region" description="Basic and acidic residues" evidence="6">
    <location>
        <begin position="29"/>
        <end position="39"/>
    </location>
</feature>
<accession>A0A934I5J4</accession>
<protein>
    <recommendedName>
        <fullName evidence="5">5-formyltetrahydrofolate cyclo-ligase</fullName>
        <ecNumber evidence="5">6.3.3.2</ecNumber>
    </recommendedName>
</protein>
<dbReference type="GO" id="GO:0046872">
    <property type="term" value="F:metal ion binding"/>
    <property type="evidence" value="ECO:0007669"/>
    <property type="project" value="UniProtKB-KW"/>
</dbReference>
<gene>
    <name evidence="7" type="ORF">JAV76_06420</name>
</gene>
<dbReference type="SUPFAM" id="SSF100950">
    <property type="entry name" value="NagB/RpiA/CoA transferase-like"/>
    <property type="match status" value="1"/>
</dbReference>
<feature type="region of interest" description="Disordered" evidence="6">
    <location>
        <begin position="1"/>
        <end position="39"/>
    </location>
</feature>
<name>A0A934I5J4_9MICO</name>
<comment type="cofactor">
    <cofactor evidence="5">
        <name>Mg(2+)</name>
        <dbReference type="ChEBI" id="CHEBI:18420"/>
    </cofactor>
</comment>
<proteinExistence type="inferred from homology"/>
<feature type="binding site" evidence="4">
    <location>
        <position position="71"/>
    </location>
    <ligand>
        <name>substrate</name>
    </ligand>
</feature>
<evidence type="ECO:0000256" key="5">
    <source>
        <dbReference type="RuleBase" id="RU361279"/>
    </source>
</evidence>
<reference evidence="7" key="1">
    <citation type="submission" date="2020-12" db="EMBL/GenBank/DDBJ databases">
        <title>Sanguibacter suaedae sp. nov., isolated from Suaeda aralocaspica.</title>
        <authorList>
            <person name="Ma Q."/>
        </authorList>
    </citation>
    <scope>NUCLEOTIDE SEQUENCE</scope>
    <source>
        <strain evidence="7">YZGR15</strain>
    </source>
</reference>
<evidence type="ECO:0000313" key="8">
    <source>
        <dbReference type="Proteomes" id="UP000602087"/>
    </source>
</evidence>
<dbReference type="InterPro" id="IPR024185">
    <property type="entry name" value="FTHF_cligase-like_sf"/>
</dbReference>
<comment type="caution">
    <text evidence="7">The sequence shown here is derived from an EMBL/GenBank/DDBJ whole genome shotgun (WGS) entry which is preliminary data.</text>
</comment>
<evidence type="ECO:0000256" key="6">
    <source>
        <dbReference type="SAM" id="MobiDB-lite"/>
    </source>
</evidence>
<dbReference type="GO" id="GO:0030272">
    <property type="term" value="F:5-formyltetrahydrofolate cyclo-ligase activity"/>
    <property type="evidence" value="ECO:0007669"/>
    <property type="project" value="UniProtKB-EC"/>
</dbReference>
<dbReference type="RefSeq" id="WP_198733204.1">
    <property type="nucleotide sequence ID" value="NZ_JAEINH010000004.1"/>
</dbReference>
<evidence type="ECO:0000313" key="7">
    <source>
        <dbReference type="EMBL" id="MBI9114646.1"/>
    </source>
</evidence>
<dbReference type="PANTHER" id="PTHR23407">
    <property type="entry name" value="ATPASE INHIBITOR/5-FORMYLTETRAHYDROFOLATE CYCLO-LIGASE"/>
    <property type="match status" value="1"/>
</dbReference>
<dbReference type="InterPro" id="IPR037171">
    <property type="entry name" value="NagB/RpiA_transferase-like"/>
</dbReference>
<comment type="catalytic activity">
    <reaction evidence="5">
        <text>(6S)-5-formyl-5,6,7,8-tetrahydrofolate + ATP = (6R)-5,10-methenyltetrahydrofolate + ADP + phosphate</text>
        <dbReference type="Rhea" id="RHEA:10488"/>
        <dbReference type="ChEBI" id="CHEBI:30616"/>
        <dbReference type="ChEBI" id="CHEBI:43474"/>
        <dbReference type="ChEBI" id="CHEBI:57455"/>
        <dbReference type="ChEBI" id="CHEBI:57457"/>
        <dbReference type="ChEBI" id="CHEBI:456216"/>
        <dbReference type="EC" id="6.3.3.2"/>
    </reaction>
</comment>
<dbReference type="GO" id="GO:0035999">
    <property type="term" value="P:tetrahydrofolate interconversion"/>
    <property type="evidence" value="ECO:0007669"/>
    <property type="project" value="TreeGrafter"/>
</dbReference>
<keyword evidence="5" id="KW-0460">Magnesium</keyword>
<keyword evidence="2 4" id="KW-0547">Nucleotide-binding</keyword>
<sequence length="211" mass="22949">MSGTRQPYPPHGSLDVEDAKNSLRGAVRSAREGRSERRRDEAARMFADVVLTIPEVRAARCVGLYAARAHEPGTLPLLQRLDDLGTRILLPVLGAGLQRDWAEYAGPDDLTQRAPGRPPEPGTPSLGPAALEMADVVIAPALAVDTSGTRLGQGGGWYDRALAHMRDGVKVVALVFPEEVYDADDRPLPFEDHDHRVDGIATPTEWFWLTA</sequence>
<dbReference type="Pfam" id="PF01812">
    <property type="entry name" value="5-FTHF_cyc-lig"/>
    <property type="match status" value="1"/>
</dbReference>
<dbReference type="InterPro" id="IPR002698">
    <property type="entry name" value="FTHF_cligase"/>
</dbReference>
<organism evidence="7 8">
    <name type="scientific">Sanguibacter suaedae</name>
    <dbReference type="NCBI Taxonomy" id="2795737"/>
    <lineage>
        <taxon>Bacteria</taxon>
        <taxon>Bacillati</taxon>
        <taxon>Actinomycetota</taxon>
        <taxon>Actinomycetes</taxon>
        <taxon>Micrococcales</taxon>
        <taxon>Sanguibacteraceae</taxon>
        <taxon>Sanguibacter</taxon>
    </lineage>
</organism>
<dbReference type="PANTHER" id="PTHR23407:SF1">
    <property type="entry name" value="5-FORMYLTETRAHYDROFOLATE CYCLO-LIGASE"/>
    <property type="match status" value="1"/>
</dbReference>
<dbReference type="AlphaFoldDB" id="A0A934I5J4"/>
<dbReference type="Proteomes" id="UP000602087">
    <property type="component" value="Unassembled WGS sequence"/>
</dbReference>
<dbReference type="GO" id="GO:0005524">
    <property type="term" value="F:ATP binding"/>
    <property type="evidence" value="ECO:0007669"/>
    <property type="project" value="UniProtKB-KW"/>
</dbReference>
<dbReference type="EC" id="6.3.3.2" evidence="5"/>
<feature type="binding site" evidence="4">
    <location>
        <begin position="150"/>
        <end position="158"/>
    </location>
    <ligand>
        <name>ATP</name>
        <dbReference type="ChEBI" id="CHEBI:30616"/>
    </ligand>
</feature>
<feature type="binding site" evidence="4">
    <location>
        <begin position="20"/>
        <end position="24"/>
    </location>
    <ligand>
        <name>ATP</name>
        <dbReference type="ChEBI" id="CHEBI:30616"/>
    </ligand>
</feature>
<dbReference type="NCBIfam" id="TIGR02727">
    <property type="entry name" value="MTHFS_bact"/>
    <property type="match status" value="1"/>
</dbReference>
<keyword evidence="7" id="KW-0436">Ligase</keyword>
<keyword evidence="5" id="KW-0479">Metal-binding</keyword>
<dbReference type="EMBL" id="JAEINH010000004">
    <property type="protein sequence ID" value="MBI9114646.1"/>
    <property type="molecule type" value="Genomic_DNA"/>
</dbReference>
<feature type="region of interest" description="Disordered" evidence="6">
    <location>
        <begin position="107"/>
        <end position="126"/>
    </location>
</feature>
<comment type="similarity">
    <text evidence="1 5">Belongs to the 5-formyltetrahydrofolate cyclo-ligase family.</text>
</comment>
<keyword evidence="3 4" id="KW-0067">ATP-binding</keyword>
<evidence type="ECO:0000256" key="2">
    <source>
        <dbReference type="ARBA" id="ARBA00022741"/>
    </source>
</evidence>
<evidence type="ECO:0000256" key="3">
    <source>
        <dbReference type="ARBA" id="ARBA00022840"/>
    </source>
</evidence>
<keyword evidence="8" id="KW-1185">Reference proteome</keyword>